<dbReference type="Proteomes" id="UP000006263">
    <property type="component" value="Unassembled WGS sequence"/>
</dbReference>
<comment type="caution">
    <text evidence="2">The sequence shown here is derived from an EMBL/GenBank/DDBJ whole genome shotgun (WGS) entry which is preliminary data.</text>
</comment>
<sequence>MVAGVQNKTIEFNFWWGTHFSRSLDVILGLILVYAACKA</sequence>
<proteinExistence type="predicted"/>
<dbReference type="EMBL" id="BAEP01000075">
    <property type="protein sequence ID" value="GAC26360.1"/>
    <property type="molecule type" value="Genomic_DNA"/>
</dbReference>
<name>K6ZSS4_9ALTE</name>
<dbReference type="AlphaFoldDB" id="K6ZSS4"/>
<keyword evidence="1" id="KW-1133">Transmembrane helix</keyword>
<feature type="transmembrane region" description="Helical" evidence="1">
    <location>
        <begin position="20"/>
        <end position="37"/>
    </location>
</feature>
<protein>
    <submittedName>
        <fullName evidence="2">Uncharacterized protein</fullName>
    </submittedName>
</protein>
<accession>K6ZSS4</accession>
<gene>
    <name evidence="2" type="ORF">GMES_4087</name>
</gene>
<keyword evidence="1" id="KW-0812">Transmembrane</keyword>
<evidence type="ECO:0000313" key="2">
    <source>
        <dbReference type="EMBL" id="GAC26360.1"/>
    </source>
</evidence>
<evidence type="ECO:0000313" key="3">
    <source>
        <dbReference type="Proteomes" id="UP000006263"/>
    </source>
</evidence>
<organism evidence="2 3">
    <name type="scientific">Paraglaciecola mesophila KMM 241</name>
    <dbReference type="NCBI Taxonomy" id="1128912"/>
    <lineage>
        <taxon>Bacteria</taxon>
        <taxon>Pseudomonadati</taxon>
        <taxon>Pseudomonadota</taxon>
        <taxon>Gammaproteobacteria</taxon>
        <taxon>Alteromonadales</taxon>
        <taxon>Alteromonadaceae</taxon>
        <taxon>Paraglaciecola</taxon>
    </lineage>
</organism>
<keyword evidence="1" id="KW-0472">Membrane</keyword>
<reference evidence="2 3" key="1">
    <citation type="journal article" date="2017" name="Antonie Van Leeuwenhoek">
        <title>Rhizobium rhizosphaerae sp. nov., a novel species isolated from rice rhizosphere.</title>
        <authorList>
            <person name="Zhao J.J."/>
            <person name="Zhang J."/>
            <person name="Zhang R.J."/>
            <person name="Zhang C.W."/>
            <person name="Yin H.Q."/>
            <person name="Zhang X.X."/>
        </authorList>
    </citation>
    <scope>NUCLEOTIDE SEQUENCE [LARGE SCALE GENOMIC DNA]</scope>
    <source>
        <strain evidence="2 3">KMM 241</strain>
    </source>
</reference>
<evidence type="ECO:0000256" key="1">
    <source>
        <dbReference type="SAM" id="Phobius"/>
    </source>
</evidence>